<dbReference type="PANTHER" id="PTHR11364:SF27">
    <property type="entry name" value="SULFURTRANSFERASE"/>
    <property type="match status" value="1"/>
</dbReference>
<dbReference type="RefSeq" id="WP_223845799.1">
    <property type="nucleotide sequence ID" value="NZ_FOPJ01000006.1"/>
</dbReference>
<dbReference type="InterPro" id="IPR045078">
    <property type="entry name" value="TST/MPST-like"/>
</dbReference>
<dbReference type="CDD" id="cd01449">
    <property type="entry name" value="TST_Repeat_2"/>
    <property type="match status" value="1"/>
</dbReference>
<accession>A0A1I2SXQ6</accession>
<dbReference type="PROSITE" id="PS50206">
    <property type="entry name" value="RHODANESE_3"/>
    <property type="match status" value="2"/>
</dbReference>
<dbReference type="STRING" id="185761.SAMN05660282_01193"/>
<feature type="domain" description="Rhodanese" evidence="3">
    <location>
        <begin position="41"/>
        <end position="157"/>
    </location>
</feature>
<sequence>MTDLSTGMPTPLINAAWLVEHLSEVTILCTSMGPNPPTKGIPGAMLVDHEGCISDPNSGLPHTAPENLAALFMTLDALAKTQPNQIDPQDISELIQDKSRDQQLAVDLRPIVVYDADHGVTAPRLWWLAHHCAGIPQVAVLDGGLDAWLAAGGELSELSNPLKDVPAIGVAGDYDTLVDAQTVCDVLDDPGVVVVDARSRGRFQATEPEPREGMRGGHMPGAKNLPFSELYDSQGCFKSPQELRDIFQDAIGLTPKEADDKDLIFSCGSGITACVDALGATLAGYPNLNIYEGSWSEWGQENAQWPVVTNE</sequence>
<protein>
    <submittedName>
        <fullName evidence="4">Thiosulfate/3-mercaptopyruvate sulfurtransferase</fullName>
    </submittedName>
</protein>
<dbReference type="SMART" id="SM00450">
    <property type="entry name" value="RHOD"/>
    <property type="match status" value="2"/>
</dbReference>
<evidence type="ECO:0000256" key="1">
    <source>
        <dbReference type="ARBA" id="ARBA00022679"/>
    </source>
</evidence>
<dbReference type="PANTHER" id="PTHR11364">
    <property type="entry name" value="THIOSULFATE SULFERTANSFERASE"/>
    <property type="match status" value="1"/>
</dbReference>
<dbReference type="GO" id="GO:0004792">
    <property type="term" value="F:thiosulfate-cyanide sulfurtransferase activity"/>
    <property type="evidence" value="ECO:0007669"/>
    <property type="project" value="TreeGrafter"/>
</dbReference>
<keyword evidence="1 4" id="KW-0808">Transferase</keyword>
<organism evidence="4 5">
    <name type="scientific">Corynebacterium spheniscorum</name>
    <dbReference type="NCBI Taxonomy" id="185761"/>
    <lineage>
        <taxon>Bacteria</taxon>
        <taxon>Bacillati</taxon>
        <taxon>Actinomycetota</taxon>
        <taxon>Actinomycetes</taxon>
        <taxon>Mycobacteriales</taxon>
        <taxon>Corynebacteriaceae</taxon>
        <taxon>Corynebacterium</taxon>
    </lineage>
</organism>
<keyword evidence="5" id="KW-1185">Reference proteome</keyword>
<name>A0A1I2SXQ6_9CORY</name>
<reference evidence="4 5" key="1">
    <citation type="submission" date="2016-10" db="EMBL/GenBank/DDBJ databases">
        <authorList>
            <person name="de Groot N.N."/>
        </authorList>
    </citation>
    <scope>NUCLEOTIDE SEQUENCE [LARGE SCALE GENOMIC DNA]</scope>
    <source>
        <strain>J11</strain>
        <strain evidence="5">PG 39</strain>
    </source>
</reference>
<proteinExistence type="predicted"/>
<evidence type="ECO:0000259" key="3">
    <source>
        <dbReference type="PROSITE" id="PS50206"/>
    </source>
</evidence>
<keyword evidence="4" id="KW-0670">Pyruvate</keyword>
<dbReference type="EMBL" id="FOPJ01000006">
    <property type="protein sequence ID" value="SFG54956.1"/>
    <property type="molecule type" value="Genomic_DNA"/>
</dbReference>
<evidence type="ECO:0000313" key="4">
    <source>
        <dbReference type="EMBL" id="SFG54956.1"/>
    </source>
</evidence>
<dbReference type="InterPro" id="IPR001763">
    <property type="entry name" value="Rhodanese-like_dom"/>
</dbReference>
<dbReference type="InterPro" id="IPR036873">
    <property type="entry name" value="Rhodanese-like_dom_sf"/>
</dbReference>
<evidence type="ECO:0000256" key="2">
    <source>
        <dbReference type="ARBA" id="ARBA00022737"/>
    </source>
</evidence>
<gene>
    <name evidence="4" type="ORF">SAMN05660282_01193</name>
</gene>
<keyword evidence="2" id="KW-0677">Repeat</keyword>
<dbReference type="AlphaFoldDB" id="A0A1I2SXQ6"/>
<dbReference type="Pfam" id="PF00581">
    <property type="entry name" value="Rhodanese"/>
    <property type="match status" value="2"/>
</dbReference>
<evidence type="ECO:0000313" key="5">
    <source>
        <dbReference type="Proteomes" id="UP000199065"/>
    </source>
</evidence>
<dbReference type="SUPFAM" id="SSF52821">
    <property type="entry name" value="Rhodanese/Cell cycle control phosphatase"/>
    <property type="match status" value="2"/>
</dbReference>
<dbReference type="Proteomes" id="UP000199065">
    <property type="component" value="Unassembled WGS sequence"/>
</dbReference>
<dbReference type="FunFam" id="3.40.250.10:FF:000001">
    <property type="entry name" value="Sulfurtransferase"/>
    <property type="match status" value="1"/>
</dbReference>
<feature type="domain" description="Rhodanese" evidence="3">
    <location>
        <begin position="188"/>
        <end position="303"/>
    </location>
</feature>
<dbReference type="Gene3D" id="3.40.250.10">
    <property type="entry name" value="Rhodanese-like domain"/>
    <property type="match status" value="2"/>
</dbReference>